<dbReference type="Proteomes" id="UP000824260">
    <property type="component" value="Unassembled WGS sequence"/>
</dbReference>
<dbReference type="Pfam" id="PF13365">
    <property type="entry name" value="Trypsin_2"/>
    <property type="match status" value="1"/>
</dbReference>
<dbReference type="PROSITE" id="PS50106">
    <property type="entry name" value="PDZ"/>
    <property type="match status" value="1"/>
</dbReference>
<organism evidence="5 6">
    <name type="scientific">Candidatus Pullichristensenella stercorigallinarum</name>
    <dbReference type="NCBI Taxonomy" id="2840909"/>
    <lineage>
        <taxon>Bacteria</taxon>
        <taxon>Bacillati</taxon>
        <taxon>Bacillota</taxon>
        <taxon>Clostridia</taxon>
        <taxon>Candidatus Pullichristensenella</taxon>
    </lineage>
</organism>
<reference evidence="5" key="2">
    <citation type="journal article" date="2021" name="PeerJ">
        <title>Extensive microbial diversity within the chicken gut microbiome revealed by metagenomics and culture.</title>
        <authorList>
            <person name="Gilroy R."/>
            <person name="Ravi A."/>
            <person name="Getino M."/>
            <person name="Pursley I."/>
            <person name="Horton D.L."/>
            <person name="Alikhan N.F."/>
            <person name="Baker D."/>
            <person name="Gharbi K."/>
            <person name="Hall N."/>
            <person name="Watson M."/>
            <person name="Adriaenssens E.M."/>
            <person name="Foster-Nyarko E."/>
            <person name="Jarju S."/>
            <person name="Secka A."/>
            <person name="Antonio M."/>
            <person name="Oren A."/>
            <person name="Chaudhuri R.R."/>
            <person name="La Ragione R."/>
            <person name="Hildebrand F."/>
            <person name="Pallen M.J."/>
        </authorList>
    </citation>
    <scope>NUCLEOTIDE SEQUENCE</scope>
    <source>
        <strain evidence="5">ChiSjej6B24-2974</strain>
    </source>
</reference>
<dbReference type="InterPro" id="IPR001940">
    <property type="entry name" value="Peptidase_S1C"/>
</dbReference>
<dbReference type="SUPFAM" id="SSF50494">
    <property type="entry name" value="Trypsin-like serine proteases"/>
    <property type="match status" value="1"/>
</dbReference>
<keyword evidence="1" id="KW-0645">Protease</keyword>
<dbReference type="GO" id="GO:0006508">
    <property type="term" value="P:proteolysis"/>
    <property type="evidence" value="ECO:0007669"/>
    <property type="project" value="UniProtKB-KW"/>
</dbReference>
<evidence type="ECO:0000256" key="1">
    <source>
        <dbReference type="ARBA" id="ARBA00022670"/>
    </source>
</evidence>
<dbReference type="SMART" id="SM00228">
    <property type="entry name" value="PDZ"/>
    <property type="match status" value="1"/>
</dbReference>
<evidence type="ECO:0000256" key="2">
    <source>
        <dbReference type="ARBA" id="ARBA00022801"/>
    </source>
</evidence>
<dbReference type="Gene3D" id="2.40.10.120">
    <property type="match status" value="1"/>
</dbReference>
<dbReference type="GO" id="GO:0004252">
    <property type="term" value="F:serine-type endopeptidase activity"/>
    <property type="evidence" value="ECO:0007669"/>
    <property type="project" value="InterPro"/>
</dbReference>
<dbReference type="InterPro" id="IPR009003">
    <property type="entry name" value="Peptidase_S1_PA"/>
</dbReference>
<dbReference type="PRINTS" id="PR00834">
    <property type="entry name" value="PROTEASES2C"/>
</dbReference>
<evidence type="ECO:0000313" key="6">
    <source>
        <dbReference type="Proteomes" id="UP000824260"/>
    </source>
</evidence>
<protein>
    <submittedName>
        <fullName evidence="5">Trypsin-like peptidase domain-containing protein</fullName>
    </submittedName>
</protein>
<dbReference type="PANTHER" id="PTHR43343:SF3">
    <property type="entry name" value="PROTEASE DO-LIKE 8, CHLOROPLASTIC"/>
    <property type="match status" value="1"/>
</dbReference>
<dbReference type="EMBL" id="DVFZ01000037">
    <property type="protein sequence ID" value="HIQ82230.1"/>
    <property type="molecule type" value="Genomic_DNA"/>
</dbReference>
<dbReference type="InterPro" id="IPR051201">
    <property type="entry name" value="Chloro_Bact_Ser_Proteases"/>
</dbReference>
<gene>
    <name evidence="5" type="ORF">IAA52_03925</name>
</gene>
<dbReference type="Pfam" id="PF13180">
    <property type="entry name" value="PDZ_2"/>
    <property type="match status" value="1"/>
</dbReference>
<evidence type="ECO:0000259" key="4">
    <source>
        <dbReference type="PROSITE" id="PS50106"/>
    </source>
</evidence>
<accession>A0A9D0ZKI9</accession>
<evidence type="ECO:0000256" key="3">
    <source>
        <dbReference type="SAM" id="SignalP"/>
    </source>
</evidence>
<dbReference type="PANTHER" id="PTHR43343">
    <property type="entry name" value="PEPTIDASE S12"/>
    <property type="match status" value="1"/>
</dbReference>
<dbReference type="SUPFAM" id="SSF50156">
    <property type="entry name" value="PDZ domain-like"/>
    <property type="match status" value="1"/>
</dbReference>
<dbReference type="CDD" id="cd06779">
    <property type="entry name" value="cpPDZ_Deg_HtrA-like"/>
    <property type="match status" value="1"/>
</dbReference>
<proteinExistence type="predicted"/>
<feature type="signal peptide" evidence="3">
    <location>
        <begin position="1"/>
        <end position="25"/>
    </location>
</feature>
<dbReference type="InterPro" id="IPR036034">
    <property type="entry name" value="PDZ_sf"/>
</dbReference>
<dbReference type="AlphaFoldDB" id="A0A9D0ZKI9"/>
<dbReference type="Gene3D" id="2.30.42.10">
    <property type="match status" value="1"/>
</dbReference>
<sequence>MRKHSIIKQVSLFLALALCLGFAGGALLTRRTTAAAETDGSTTTYDAVYSSDNPIPEIAANVRPSVVQVITSAATWDGRTREVSTEEIGYGSGTYIRALDSGEGGYILTNNHVIDEGESYQIQWLDGTIMDAELVGADDGTDIAILQFNEPAPDDATPVPLGDSDALQIGELAIVIGNPGSGDEVLFGTVTAGIISGLEREGVTAQGSFTRPVSTIQVDASINTGNSGGALLNAQGELVGIPTIKMTASYTTIYEGLGFCIPINTAKDIIDQLIENGEVVRPRLGVTVTTVDGPDEPMRNYAPAGVQVVTVEEGSPAEAAGLQAYDIITEINGERIYSNDELIAVIDQFSAGDTVELTVCRYYNENGTALAEYEELTVEVELQIID</sequence>
<reference evidence="5" key="1">
    <citation type="submission" date="2020-10" db="EMBL/GenBank/DDBJ databases">
        <authorList>
            <person name="Gilroy R."/>
        </authorList>
    </citation>
    <scope>NUCLEOTIDE SEQUENCE</scope>
    <source>
        <strain evidence="5">ChiSjej6B24-2974</strain>
    </source>
</reference>
<feature type="chain" id="PRO_5039117896" evidence="3">
    <location>
        <begin position="26"/>
        <end position="386"/>
    </location>
</feature>
<dbReference type="InterPro" id="IPR001478">
    <property type="entry name" value="PDZ"/>
</dbReference>
<keyword evidence="2" id="KW-0378">Hydrolase</keyword>
<evidence type="ECO:0000313" key="5">
    <source>
        <dbReference type="EMBL" id="HIQ82230.1"/>
    </source>
</evidence>
<keyword evidence="3" id="KW-0732">Signal</keyword>
<feature type="domain" description="PDZ" evidence="4">
    <location>
        <begin position="275"/>
        <end position="348"/>
    </location>
</feature>
<comment type="caution">
    <text evidence="5">The sequence shown here is derived from an EMBL/GenBank/DDBJ whole genome shotgun (WGS) entry which is preliminary data.</text>
</comment>
<name>A0A9D0ZKI9_9FIRM</name>